<sequence length="40" mass="4156">PVQGTFKALGELASGAGKTTLESILLAWVPIDSRMALGKQ</sequence>
<evidence type="ECO:0000313" key="2">
    <source>
        <dbReference type="Proteomes" id="UP000003465"/>
    </source>
</evidence>
<organism evidence="1 2">
    <name type="scientific">Pseudomonas amygdali pv. mori str. 301020</name>
    <dbReference type="NCBI Taxonomy" id="629261"/>
    <lineage>
        <taxon>Bacteria</taxon>
        <taxon>Pseudomonadati</taxon>
        <taxon>Pseudomonadota</taxon>
        <taxon>Gammaproteobacteria</taxon>
        <taxon>Pseudomonadales</taxon>
        <taxon>Pseudomonadaceae</taxon>
        <taxon>Pseudomonas</taxon>
        <taxon>Pseudomonas amygdali</taxon>
    </lineage>
</organism>
<reference evidence="1 2" key="1">
    <citation type="journal article" date="2011" name="PLoS Pathog.">
        <title>Dynamic evolution of pathogenicity revealed by sequencing and comparative genomics of 19 Pseudomonas syringae isolates.</title>
        <authorList>
            <person name="Baltrus D.A."/>
            <person name="Nishimura M.T."/>
            <person name="Romanchuk A."/>
            <person name="Chang J.H."/>
            <person name="Mukhtar M.S."/>
            <person name="Cherkis K."/>
            <person name="Roach J."/>
            <person name="Grant S.R."/>
            <person name="Jones C.D."/>
            <person name="Dangl J.L."/>
        </authorList>
    </citation>
    <scope>NUCLEOTIDE SEQUENCE [LARGE SCALE GENOMIC DNA]</scope>
    <source>
        <strain evidence="1 2">301020</strain>
    </source>
</reference>
<comment type="caution">
    <text evidence="1">The sequence shown here is derived from an EMBL/GenBank/DDBJ whole genome shotgun (WGS) entry which is preliminary data.</text>
</comment>
<feature type="non-terminal residue" evidence="1">
    <location>
        <position position="40"/>
    </location>
</feature>
<protein>
    <submittedName>
        <fullName evidence="1">Uncharacterized protein</fullName>
    </submittedName>
</protein>
<gene>
    <name evidence="1" type="ORF">PSYMO_36880</name>
</gene>
<dbReference type="AlphaFoldDB" id="A0A656GM84"/>
<accession>A0A656GM84</accession>
<dbReference type="Proteomes" id="UP000003465">
    <property type="component" value="Unassembled WGS sequence"/>
</dbReference>
<dbReference type="EMBL" id="AEAG01002785">
    <property type="protein sequence ID" value="EGH26747.1"/>
    <property type="molecule type" value="Genomic_DNA"/>
</dbReference>
<proteinExistence type="predicted"/>
<name>A0A656GM84_PSEA0</name>
<feature type="non-terminal residue" evidence="1">
    <location>
        <position position="1"/>
    </location>
</feature>
<evidence type="ECO:0000313" key="1">
    <source>
        <dbReference type="EMBL" id="EGH26747.1"/>
    </source>
</evidence>